<dbReference type="RefSeq" id="WP_345682628.1">
    <property type="nucleotide sequence ID" value="NZ_BAABRO010000002.1"/>
</dbReference>
<organism evidence="2 3">
    <name type="scientific">Novipirellula caenicola</name>
    <dbReference type="NCBI Taxonomy" id="1536901"/>
    <lineage>
        <taxon>Bacteria</taxon>
        <taxon>Pseudomonadati</taxon>
        <taxon>Planctomycetota</taxon>
        <taxon>Planctomycetia</taxon>
        <taxon>Pirellulales</taxon>
        <taxon>Pirellulaceae</taxon>
        <taxon>Novipirellula</taxon>
    </lineage>
</organism>
<reference evidence="2 3" key="1">
    <citation type="submission" date="2024-02" db="EMBL/GenBank/DDBJ databases">
        <title>Rhodopirellula caenicola NBRC 110016.</title>
        <authorList>
            <person name="Ichikawa N."/>
            <person name="Katano-Makiyama Y."/>
            <person name="Hidaka K."/>
        </authorList>
    </citation>
    <scope>NUCLEOTIDE SEQUENCE [LARGE SCALE GENOMIC DNA]</scope>
    <source>
        <strain evidence="2 3">NBRC 110016</strain>
    </source>
</reference>
<accession>A0ABP9VK78</accession>
<feature type="domain" description="AB hydrolase-1" evidence="1">
    <location>
        <begin position="17"/>
        <end position="138"/>
    </location>
</feature>
<dbReference type="Proteomes" id="UP001416858">
    <property type="component" value="Unassembled WGS sequence"/>
</dbReference>
<keyword evidence="3" id="KW-1185">Reference proteome</keyword>
<dbReference type="Gene3D" id="3.40.50.1820">
    <property type="entry name" value="alpha/beta hydrolase"/>
    <property type="match status" value="1"/>
</dbReference>
<comment type="caution">
    <text evidence="2">The sequence shown here is derived from an EMBL/GenBank/DDBJ whole genome shotgun (WGS) entry which is preliminary data.</text>
</comment>
<name>A0ABP9VK78_9BACT</name>
<dbReference type="InterPro" id="IPR000073">
    <property type="entry name" value="AB_hydrolase_1"/>
</dbReference>
<sequence>MSAVRRLNTLHKTSVQLVHGFAVASYVFRPLLRRLQRDSVEATLFRYPSVGLRLDDIVDRLSSNLREQRPDGIVAHSLGCVATWLAVHNTGWSGPLVLLAPPLTALPATRLIPGCMRWPFAPLLDHRERMTAPGFRLPMLTGCAIKTIAGRFDFSVPASCTRHPNVEEASVTLHTHNSMLFSASVARACSEWLVRANKSGEP</sequence>
<evidence type="ECO:0000313" key="3">
    <source>
        <dbReference type="Proteomes" id="UP001416858"/>
    </source>
</evidence>
<protein>
    <recommendedName>
        <fullName evidence="1">AB hydrolase-1 domain-containing protein</fullName>
    </recommendedName>
</protein>
<evidence type="ECO:0000313" key="2">
    <source>
        <dbReference type="EMBL" id="GAA5505609.1"/>
    </source>
</evidence>
<dbReference type="EMBL" id="BAABRO010000002">
    <property type="protein sequence ID" value="GAA5505609.1"/>
    <property type="molecule type" value="Genomic_DNA"/>
</dbReference>
<dbReference type="Pfam" id="PF12697">
    <property type="entry name" value="Abhydrolase_6"/>
    <property type="match status" value="1"/>
</dbReference>
<gene>
    <name evidence="2" type="ORF">Rcae01_01054</name>
</gene>
<dbReference type="SUPFAM" id="SSF53474">
    <property type="entry name" value="alpha/beta-Hydrolases"/>
    <property type="match status" value="1"/>
</dbReference>
<dbReference type="InterPro" id="IPR029058">
    <property type="entry name" value="AB_hydrolase_fold"/>
</dbReference>
<evidence type="ECO:0000259" key="1">
    <source>
        <dbReference type="Pfam" id="PF12697"/>
    </source>
</evidence>
<proteinExistence type="predicted"/>